<dbReference type="EMBL" id="NQXA01000001">
    <property type="protein sequence ID" value="PHQ31124.1"/>
    <property type="molecule type" value="Genomic_DNA"/>
</dbReference>
<reference evidence="1 2" key="1">
    <citation type="submission" date="2017-08" db="EMBL/GenBank/DDBJ databases">
        <title>The whole genome shortgun sequences of strain Leeuwenhoekiella nanhaiensis G18 from the South China Sea.</title>
        <authorList>
            <person name="Liu Q."/>
        </authorList>
    </citation>
    <scope>NUCLEOTIDE SEQUENCE [LARGE SCALE GENOMIC DNA]</scope>
    <source>
        <strain evidence="1 2">G18</strain>
    </source>
</reference>
<accession>A0A2G1VWI3</accession>
<evidence type="ECO:0000313" key="2">
    <source>
        <dbReference type="Proteomes" id="UP000229433"/>
    </source>
</evidence>
<evidence type="ECO:0000313" key="1">
    <source>
        <dbReference type="EMBL" id="PHQ31124.1"/>
    </source>
</evidence>
<comment type="caution">
    <text evidence="1">The sequence shown here is derived from an EMBL/GenBank/DDBJ whole genome shotgun (WGS) entry which is preliminary data.</text>
</comment>
<gene>
    <name evidence="1" type="ORF">CJ305_02580</name>
</gene>
<dbReference type="AlphaFoldDB" id="A0A2G1VWI3"/>
<organism evidence="1 2">
    <name type="scientific">Leeuwenhoekiella nanhaiensis</name>
    <dbReference type="NCBI Taxonomy" id="1655491"/>
    <lineage>
        <taxon>Bacteria</taxon>
        <taxon>Pseudomonadati</taxon>
        <taxon>Bacteroidota</taxon>
        <taxon>Flavobacteriia</taxon>
        <taxon>Flavobacteriales</taxon>
        <taxon>Flavobacteriaceae</taxon>
        <taxon>Leeuwenhoekiella</taxon>
    </lineage>
</organism>
<dbReference type="Proteomes" id="UP000229433">
    <property type="component" value="Unassembled WGS sequence"/>
</dbReference>
<dbReference type="RefSeq" id="WP_099644664.1">
    <property type="nucleotide sequence ID" value="NZ_KZ319287.1"/>
</dbReference>
<protein>
    <submittedName>
        <fullName evidence="1">Uncharacterized protein</fullName>
    </submittedName>
</protein>
<keyword evidence="2" id="KW-1185">Reference proteome</keyword>
<dbReference type="OrthoDB" id="1100007at2"/>
<sequence>MRTSEIFQTLEDRGNADEILNHGPYECSHSKAWLGRGYYFWEDHIENAHWWGEKGYKGRYFVCAAAIDYDDQTCLDLVDNRDHFSDFREALDLCLKNNPRALVPDVIDFMILAFKKVGREFPFAAIRMHPQQSKGGEEFKLKFVANNNAFFEFVRPIQICIKKFRPLNFRGHRIVYPDGY</sequence>
<name>A0A2G1VWI3_9FLAO</name>
<proteinExistence type="predicted"/>